<evidence type="ECO:0000256" key="1">
    <source>
        <dbReference type="SAM" id="MobiDB-lite"/>
    </source>
</evidence>
<proteinExistence type="predicted"/>
<name>A0A9W4X797_9GLOM</name>
<keyword evidence="3" id="KW-1185">Reference proteome</keyword>
<reference evidence="2" key="1">
    <citation type="submission" date="2022-08" db="EMBL/GenBank/DDBJ databases">
        <authorList>
            <person name="Kallberg Y."/>
            <person name="Tangrot J."/>
            <person name="Rosling A."/>
        </authorList>
    </citation>
    <scope>NUCLEOTIDE SEQUENCE</scope>
    <source>
        <strain evidence="2">Wild A</strain>
    </source>
</reference>
<evidence type="ECO:0000313" key="3">
    <source>
        <dbReference type="Proteomes" id="UP001153678"/>
    </source>
</evidence>
<protein>
    <submittedName>
        <fullName evidence="2">5896_t:CDS:1</fullName>
    </submittedName>
</protein>
<gene>
    <name evidence="2" type="ORF">FWILDA_LOCUS15187</name>
</gene>
<dbReference type="AlphaFoldDB" id="A0A9W4X797"/>
<sequence length="85" mass="9963">DIELSTDKQPSSPNDDADRETHQEFLSRKVLIIRNVSMYNPLKLLTKVFSEYDHMVCMEITMRGRLGITNQFVTLSKMDRIERLC</sequence>
<organism evidence="2 3">
    <name type="scientific">Funneliformis geosporum</name>
    <dbReference type="NCBI Taxonomy" id="1117311"/>
    <lineage>
        <taxon>Eukaryota</taxon>
        <taxon>Fungi</taxon>
        <taxon>Fungi incertae sedis</taxon>
        <taxon>Mucoromycota</taxon>
        <taxon>Glomeromycotina</taxon>
        <taxon>Glomeromycetes</taxon>
        <taxon>Glomerales</taxon>
        <taxon>Glomeraceae</taxon>
        <taxon>Funneliformis</taxon>
    </lineage>
</organism>
<evidence type="ECO:0000313" key="2">
    <source>
        <dbReference type="EMBL" id="CAI2191670.1"/>
    </source>
</evidence>
<dbReference type="EMBL" id="CAMKVN010007607">
    <property type="protein sequence ID" value="CAI2191670.1"/>
    <property type="molecule type" value="Genomic_DNA"/>
</dbReference>
<feature type="non-terminal residue" evidence="2">
    <location>
        <position position="1"/>
    </location>
</feature>
<feature type="region of interest" description="Disordered" evidence="1">
    <location>
        <begin position="1"/>
        <end position="22"/>
    </location>
</feature>
<accession>A0A9W4X797</accession>
<dbReference type="Proteomes" id="UP001153678">
    <property type="component" value="Unassembled WGS sequence"/>
</dbReference>
<comment type="caution">
    <text evidence="2">The sequence shown here is derived from an EMBL/GenBank/DDBJ whole genome shotgun (WGS) entry which is preliminary data.</text>
</comment>
<dbReference type="OrthoDB" id="2447352at2759"/>